<dbReference type="PANTHER" id="PTHR30273">
    <property type="entry name" value="PERIPLASMIC SIGNAL SENSOR AND SIGMA FACTOR ACTIVATOR FECR-RELATED"/>
    <property type="match status" value="1"/>
</dbReference>
<dbReference type="Proteomes" id="UP000186917">
    <property type="component" value="Unassembled WGS sequence"/>
</dbReference>
<dbReference type="Pfam" id="PF04773">
    <property type="entry name" value="FecR"/>
    <property type="match status" value="1"/>
</dbReference>
<dbReference type="KEGG" id="fln:FLA_3195"/>
<sequence length="396" mass="43501">MEENKRLRYLLNRYVTGTCTPEEDTELMQLLADAGQEEWVKEYMAEAWSRLPGKETLDEAASERIRLFVLAHHTKVISMPASSGRNRRITWAAAAVMVLLAGSLLYAYRNLLSHRSTLALKPGITNTQDVAPGTDGAVLTLADGSTIILDSIKDGSLSRQGNINIVKKDGKISYVSADGKTLLPAGFNTVGTARGKQFQLVLEDGTRVWLNAASSIRYPVAFADSVREVEITGEAYFDVAKNKQKPFRVKANGTSVEVLGTQFNINAYSDEAAINTTLLEGAVRVKKGSSQQLLAPGQQAKVSDKGEIVVQSGVNTSEITAWKNNFFSFNNTDIHTLMRQLSRWYDVEVVLGNYNSTVMFNGDISRAVNLSTVLKMLELTGEVHFTIEGKTIIVNK</sequence>
<feature type="domain" description="Protein FecR C-terminal" evidence="3">
    <location>
        <begin position="327"/>
        <end position="394"/>
    </location>
</feature>
<keyword evidence="5" id="KW-1185">Reference proteome</keyword>
<protein>
    <submittedName>
        <fullName evidence="4">FecR family protein</fullName>
    </submittedName>
</protein>
<dbReference type="Gene3D" id="3.55.50.30">
    <property type="match status" value="1"/>
</dbReference>
<keyword evidence="1" id="KW-1133">Transmembrane helix</keyword>
<dbReference type="RefSeq" id="WP_076377792.1">
    <property type="nucleotide sequence ID" value="NZ_AP017422.1"/>
</dbReference>
<evidence type="ECO:0000313" key="5">
    <source>
        <dbReference type="Proteomes" id="UP000186917"/>
    </source>
</evidence>
<accession>A0A173MHS7</accession>
<feature type="domain" description="FecR protein" evidence="2">
    <location>
        <begin position="189"/>
        <end position="284"/>
    </location>
</feature>
<dbReference type="EMBL" id="FTOR01000002">
    <property type="protein sequence ID" value="SIS93824.1"/>
    <property type="molecule type" value="Genomic_DNA"/>
</dbReference>
<dbReference type="Pfam" id="PF16344">
    <property type="entry name" value="FecR_C"/>
    <property type="match status" value="1"/>
</dbReference>
<dbReference type="GO" id="GO:0016989">
    <property type="term" value="F:sigma factor antagonist activity"/>
    <property type="evidence" value="ECO:0007669"/>
    <property type="project" value="TreeGrafter"/>
</dbReference>
<evidence type="ECO:0000256" key="1">
    <source>
        <dbReference type="SAM" id="Phobius"/>
    </source>
</evidence>
<evidence type="ECO:0000259" key="3">
    <source>
        <dbReference type="Pfam" id="PF16344"/>
    </source>
</evidence>
<gene>
    <name evidence="4" type="ORF">SAMN05421788_102202</name>
</gene>
<dbReference type="InterPro" id="IPR006860">
    <property type="entry name" value="FecR"/>
</dbReference>
<keyword evidence="1" id="KW-0472">Membrane</keyword>
<evidence type="ECO:0000259" key="2">
    <source>
        <dbReference type="Pfam" id="PF04773"/>
    </source>
</evidence>
<dbReference type="PANTHER" id="PTHR30273:SF2">
    <property type="entry name" value="PROTEIN FECR"/>
    <property type="match status" value="1"/>
</dbReference>
<dbReference type="STRING" id="477680.SAMN05421788_102202"/>
<dbReference type="OrthoDB" id="629393at2"/>
<evidence type="ECO:0000313" key="4">
    <source>
        <dbReference type="EMBL" id="SIS93824.1"/>
    </source>
</evidence>
<organism evidence="4 5">
    <name type="scientific">Filimonas lacunae</name>
    <dbReference type="NCBI Taxonomy" id="477680"/>
    <lineage>
        <taxon>Bacteria</taxon>
        <taxon>Pseudomonadati</taxon>
        <taxon>Bacteroidota</taxon>
        <taxon>Chitinophagia</taxon>
        <taxon>Chitinophagales</taxon>
        <taxon>Chitinophagaceae</taxon>
        <taxon>Filimonas</taxon>
    </lineage>
</organism>
<reference evidence="5" key="1">
    <citation type="submission" date="2017-01" db="EMBL/GenBank/DDBJ databases">
        <authorList>
            <person name="Varghese N."/>
            <person name="Submissions S."/>
        </authorList>
    </citation>
    <scope>NUCLEOTIDE SEQUENCE [LARGE SCALE GENOMIC DNA]</scope>
    <source>
        <strain evidence="5">DSM 21054</strain>
    </source>
</reference>
<name>A0A173MHS7_9BACT</name>
<dbReference type="Gene3D" id="2.60.120.1440">
    <property type="match status" value="1"/>
</dbReference>
<dbReference type="FunFam" id="2.60.120.1440:FF:000001">
    <property type="entry name" value="Putative anti-sigma factor"/>
    <property type="match status" value="1"/>
</dbReference>
<dbReference type="InterPro" id="IPR032508">
    <property type="entry name" value="FecR_C"/>
</dbReference>
<dbReference type="InterPro" id="IPR012373">
    <property type="entry name" value="Ferrdict_sens_TM"/>
</dbReference>
<keyword evidence="1" id="KW-0812">Transmembrane</keyword>
<dbReference type="AlphaFoldDB" id="A0A173MHS7"/>
<feature type="transmembrane region" description="Helical" evidence="1">
    <location>
        <begin position="89"/>
        <end position="108"/>
    </location>
</feature>
<proteinExistence type="predicted"/>